<reference evidence="2 3" key="1">
    <citation type="submission" date="2015-09" db="EMBL/GenBank/DDBJ databases">
        <authorList>
            <consortium name="Pathogen Informatics"/>
        </authorList>
    </citation>
    <scope>NUCLEOTIDE SEQUENCE [LARGE SCALE GENOMIC DNA]</scope>
    <source>
        <strain evidence="2 3">2789STDY5834928</strain>
    </source>
</reference>
<dbReference type="PIRSF" id="PIRSF014899">
    <property type="entry name" value="UCP014899"/>
    <property type="match status" value="1"/>
</dbReference>
<dbReference type="OrthoDB" id="9806181at2"/>
<dbReference type="EMBL" id="CZBY01000010">
    <property type="protein sequence ID" value="CUQ86819.1"/>
    <property type="molecule type" value="Genomic_DNA"/>
</dbReference>
<sequence length="280" mass="30777">MKDRREINIEVFEDTMKHYKSNPTLKAAVSNSVANQKFTAADETVELPQCAGYMPTVTVSGKRSLEAAVEYAKQGMKTCVLNFASASNPGGGVTHGSSAQEESICRCSTLYPCLNTGDMWDCFYTPHRQAENPLYNNDCIYTPDVYVIKSDTSIPKLLPESEWQKVNIITCAAPNLRHKPSNCMNPGAGDKQADINDKELAQLLTSRIRRIFEIAAANGNEALILGAFGCGAFKNPPIVVAKVFAEQLQAFRGCFKAIEFAVFHTEREAGNYNAFKAAIR</sequence>
<dbReference type="Pfam" id="PF10021">
    <property type="entry name" value="PARG_cat_microb"/>
    <property type="match status" value="1"/>
</dbReference>
<dbReference type="PANTHER" id="PTHR35596">
    <property type="entry name" value="DUF2263 DOMAIN-CONTAINING PROTEIN"/>
    <property type="match status" value="1"/>
</dbReference>
<dbReference type="InterPro" id="IPR019261">
    <property type="entry name" value="PARG_cat_microbial"/>
</dbReference>
<proteinExistence type="predicted"/>
<dbReference type="InterPro" id="IPR043472">
    <property type="entry name" value="Macro_dom-like"/>
</dbReference>
<dbReference type="PANTHER" id="PTHR35596:SF1">
    <property type="entry name" value="MICROBIAL-TYPE PARG CATALYTIC DOMAIN-CONTAINING PROTEIN"/>
    <property type="match status" value="1"/>
</dbReference>
<name>A0A174ZPK1_9FIRM</name>
<accession>A0A174ZPK1</accession>
<feature type="domain" description="Microbial-type PARG catalytic" evidence="1">
    <location>
        <begin position="22"/>
        <end position="149"/>
    </location>
</feature>
<dbReference type="AlphaFoldDB" id="A0A174ZPK1"/>
<organism evidence="2 3">
    <name type="scientific">[Eubacterium] siraeum</name>
    <dbReference type="NCBI Taxonomy" id="39492"/>
    <lineage>
        <taxon>Bacteria</taxon>
        <taxon>Bacillati</taxon>
        <taxon>Bacillota</taxon>
        <taxon>Clostridia</taxon>
        <taxon>Eubacteriales</taxon>
        <taxon>Oscillospiraceae</taxon>
        <taxon>Oscillospiraceae incertae sedis</taxon>
    </lineage>
</organism>
<dbReference type="Proteomes" id="UP000095662">
    <property type="component" value="Unassembled WGS sequence"/>
</dbReference>
<dbReference type="InterPro" id="IPR012664">
    <property type="entry name" value="CHP02452"/>
</dbReference>
<evidence type="ECO:0000259" key="1">
    <source>
        <dbReference type="Pfam" id="PF10021"/>
    </source>
</evidence>
<gene>
    <name evidence="2" type="ORF">ERS852540_01372</name>
</gene>
<dbReference type="Gene3D" id="3.40.220.10">
    <property type="entry name" value="Leucine Aminopeptidase, subunit E, domain 1"/>
    <property type="match status" value="1"/>
</dbReference>
<dbReference type="NCBIfam" id="TIGR02452">
    <property type="entry name" value="TIGR02452 family protein"/>
    <property type="match status" value="1"/>
</dbReference>
<dbReference type="STRING" id="39492.ERS852540_01372"/>
<protein>
    <submittedName>
        <fullName evidence="2">Uncharacterized protein conserved in bacteria</fullName>
    </submittedName>
</protein>
<evidence type="ECO:0000313" key="3">
    <source>
        <dbReference type="Proteomes" id="UP000095662"/>
    </source>
</evidence>
<dbReference type="SUPFAM" id="SSF52949">
    <property type="entry name" value="Macro domain-like"/>
    <property type="match status" value="1"/>
</dbReference>
<evidence type="ECO:0000313" key="2">
    <source>
        <dbReference type="EMBL" id="CUQ86819.1"/>
    </source>
</evidence>